<organism evidence="1 2">
    <name type="scientific">Cellulomonas gilvus (strain ATCC 13127 / NRRL B-14078)</name>
    <name type="common">Cellvibrio gilvus</name>
    <dbReference type="NCBI Taxonomy" id="593907"/>
    <lineage>
        <taxon>Bacteria</taxon>
        <taxon>Bacillati</taxon>
        <taxon>Actinomycetota</taxon>
        <taxon>Actinomycetes</taxon>
        <taxon>Micrococcales</taxon>
        <taxon>Cellulomonadaceae</taxon>
        <taxon>Cellulomonas</taxon>
    </lineage>
</organism>
<dbReference type="HOGENOM" id="CLU_2567583_0_0_11"/>
<keyword evidence="2" id="KW-1185">Reference proteome</keyword>
<dbReference type="STRING" id="593907.Celgi_3065"/>
<sequence length="81" mass="9415">MFQSAFDESARGGSRMYDWPACWHAVWTVVPRSPVTPVGGVRWRVRVQRTSRERLQYWVAVTNETDQDVQVEGRYEVLATV</sequence>
<dbReference type="RefSeq" id="WP_013885074.1">
    <property type="nucleotide sequence ID" value="NC_015671.1"/>
</dbReference>
<reference evidence="2" key="1">
    <citation type="submission" date="2011-04" db="EMBL/GenBank/DDBJ databases">
        <title>Complete sequence of Cellvibrio gilvus ATCC 13127.</title>
        <authorList>
            <person name="Lucas S."/>
            <person name="Han J."/>
            <person name="Lapidus A."/>
            <person name="Cheng J.-F."/>
            <person name="Goodwin L."/>
            <person name="Pitluck S."/>
            <person name="Peters L."/>
            <person name="Munk A."/>
            <person name="Detter J.C."/>
            <person name="Han C."/>
            <person name="Tapia R."/>
            <person name="Land M."/>
            <person name="Hauser L."/>
            <person name="Kyrpides N."/>
            <person name="Ivanova N."/>
            <person name="Ovchinnikova G."/>
            <person name="Pagani I."/>
            <person name="Mead D."/>
            <person name="Brumm P."/>
            <person name="Woyke T."/>
        </authorList>
    </citation>
    <scope>NUCLEOTIDE SEQUENCE [LARGE SCALE GENOMIC DNA]</scope>
    <source>
        <strain evidence="2">ATCC 13127 / NRRL B-14078</strain>
    </source>
</reference>
<evidence type="ECO:0000313" key="2">
    <source>
        <dbReference type="Proteomes" id="UP000000485"/>
    </source>
</evidence>
<dbReference type="KEGG" id="cga:Celgi_3065"/>
<proteinExistence type="predicted"/>
<dbReference type="EMBL" id="CP002665">
    <property type="protein sequence ID" value="AEI13557.1"/>
    <property type="molecule type" value="Genomic_DNA"/>
</dbReference>
<protein>
    <submittedName>
        <fullName evidence="1">Uncharacterized protein</fullName>
    </submittedName>
</protein>
<dbReference type="AlphaFoldDB" id="F8A770"/>
<dbReference type="Proteomes" id="UP000000485">
    <property type="component" value="Chromosome"/>
</dbReference>
<evidence type="ECO:0000313" key="1">
    <source>
        <dbReference type="EMBL" id="AEI13557.1"/>
    </source>
</evidence>
<dbReference type="OrthoDB" id="3696282at2"/>
<accession>F8A770</accession>
<gene>
    <name evidence="1" type="ordered locus">Celgi_3065</name>
</gene>
<name>F8A770_CELGA</name>